<organism evidence="1 2">
    <name type="scientific">Dulcicalothrix desertica PCC 7102</name>
    <dbReference type="NCBI Taxonomy" id="232991"/>
    <lineage>
        <taxon>Bacteria</taxon>
        <taxon>Bacillati</taxon>
        <taxon>Cyanobacteriota</taxon>
        <taxon>Cyanophyceae</taxon>
        <taxon>Nostocales</taxon>
        <taxon>Calotrichaceae</taxon>
        <taxon>Dulcicalothrix</taxon>
    </lineage>
</organism>
<reference evidence="1" key="2">
    <citation type="journal article" date="2019" name="Genome Biol. Evol.">
        <title>Day and night: Metabolic profiles and evolutionary relationships of six axenic non-marine cyanobacteria.</title>
        <authorList>
            <person name="Will S.E."/>
            <person name="Henke P."/>
            <person name="Boedeker C."/>
            <person name="Huang S."/>
            <person name="Brinkmann H."/>
            <person name="Rohde M."/>
            <person name="Jarek M."/>
            <person name="Friedl T."/>
            <person name="Seufert S."/>
            <person name="Schumacher M."/>
            <person name="Overmann J."/>
            <person name="Neumann-Schaal M."/>
            <person name="Petersen J."/>
        </authorList>
    </citation>
    <scope>NUCLEOTIDE SEQUENCE [LARGE SCALE GENOMIC DNA]</scope>
    <source>
        <strain evidence="1">PCC 7102</strain>
    </source>
</reference>
<dbReference type="EMBL" id="RSCL01000011">
    <property type="protein sequence ID" value="RUT04328.1"/>
    <property type="molecule type" value="Genomic_DNA"/>
</dbReference>
<accession>A0A433VE13</accession>
<name>A0A433VE13_9CYAN</name>
<dbReference type="Proteomes" id="UP000271624">
    <property type="component" value="Unassembled WGS sequence"/>
</dbReference>
<protein>
    <submittedName>
        <fullName evidence="1">Uncharacterized protein</fullName>
    </submittedName>
</protein>
<comment type="caution">
    <text evidence="1">The sequence shown here is derived from an EMBL/GenBank/DDBJ whole genome shotgun (WGS) entry which is preliminary data.</text>
</comment>
<proteinExistence type="predicted"/>
<evidence type="ECO:0000313" key="2">
    <source>
        <dbReference type="Proteomes" id="UP000271624"/>
    </source>
</evidence>
<gene>
    <name evidence="1" type="ORF">DSM106972_045560</name>
</gene>
<dbReference type="AlphaFoldDB" id="A0A433VE13"/>
<reference evidence="1" key="1">
    <citation type="submission" date="2018-12" db="EMBL/GenBank/DDBJ databases">
        <authorList>
            <person name="Will S."/>
            <person name="Neumann-Schaal M."/>
            <person name="Henke P."/>
        </authorList>
    </citation>
    <scope>NUCLEOTIDE SEQUENCE</scope>
    <source>
        <strain evidence="1">PCC 7102</strain>
    </source>
</reference>
<sequence length="83" mass="9726">MLVKSTNFNINIDKQFNPNPKLYEVFSKRKIQKLLLSIMNDSTFNVFKIGTSKKLVIIINIKVIRIMFNELCTIAYCTVYTIF</sequence>
<keyword evidence="2" id="KW-1185">Reference proteome</keyword>
<evidence type="ECO:0000313" key="1">
    <source>
        <dbReference type="EMBL" id="RUT04328.1"/>
    </source>
</evidence>